<accession>A0AAX4NFM8</accession>
<evidence type="ECO:0000256" key="5">
    <source>
        <dbReference type="ARBA" id="ARBA00022692"/>
    </source>
</evidence>
<dbReference type="Proteomes" id="UP001451606">
    <property type="component" value="Chromosome"/>
</dbReference>
<evidence type="ECO:0000256" key="11">
    <source>
        <dbReference type="ARBA" id="ARBA00023136"/>
    </source>
</evidence>
<dbReference type="InterPro" id="IPR015422">
    <property type="entry name" value="PyrdxlP-dep_Trfase_small"/>
</dbReference>
<keyword evidence="17" id="KW-1185">Reference proteome</keyword>
<evidence type="ECO:0000256" key="7">
    <source>
        <dbReference type="ARBA" id="ARBA00022898"/>
    </source>
</evidence>
<dbReference type="FunFam" id="3.40.640.10:FF:000020">
    <property type="entry name" value="sphingosine-1-phosphate lyase 1"/>
    <property type="match status" value="1"/>
</dbReference>
<dbReference type="Pfam" id="PF00282">
    <property type="entry name" value="Pyridoxal_deC"/>
    <property type="match status" value="1"/>
</dbReference>
<dbReference type="InterPro" id="IPR015421">
    <property type="entry name" value="PyrdxlP-dep_Trfase_major"/>
</dbReference>
<evidence type="ECO:0000256" key="12">
    <source>
        <dbReference type="ARBA" id="ARBA00023239"/>
    </source>
</evidence>
<evidence type="ECO:0000256" key="9">
    <source>
        <dbReference type="ARBA" id="ARBA00022989"/>
    </source>
</evidence>
<keyword evidence="16" id="KW-0808">Transferase</keyword>
<evidence type="ECO:0000256" key="15">
    <source>
        <dbReference type="RuleBase" id="RU000382"/>
    </source>
</evidence>
<sequence length="476" mass="53307">MPEKSSSMDIVREELYKYTESDIDVKEGRLFTYLYDPDMKSLKEANDIFVEFLNRNGMDYHAFPSTLRIENDIVAMVGSLLHGDSNIAGNFTTGGTESILLAVKSARDMFFSEKGNNRTPEMIVPVTAHPAFRKAAEYLGIKVIRVHVDEDSFRSIPDKIEKAITENTAIIVTSAPNFPFGVIDPIDEIGAIAEKHKIWLHVDACVGGMILPFLSMAGVEVRKWDFMVPGVTSISLDLHKYGFTPKGSSVILYRNHDFRRYQLYVNANWPGYPMSNVGIQSTKSAAPMAASWAVMNSLGITGYLELARKTLAAKEKIVNGLLKLGYHIVGSPETTVFAFSSSETDIFRIGTELKKKGWFLQVQPGSEADHMPSSLHLNISPIHARVADEFLDDLKEITPRVKFEKDSGRSNYDLLNIIQSAKNGHIDIEDVLKEADKYGKNRQELLYEIIRHVPPEIVETAFMDMVNNDFRPSDGS</sequence>
<protein>
    <submittedName>
        <fullName evidence="16">Aspartate aminotransferase family protein</fullName>
    </submittedName>
</protein>
<dbReference type="Gene3D" id="6.10.140.2150">
    <property type="match status" value="1"/>
</dbReference>
<keyword evidence="5" id="KW-0812">Transmembrane</keyword>
<dbReference type="GeneID" id="95967266"/>
<evidence type="ECO:0000256" key="2">
    <source>
        <dbReference type="ARBA" id="ARBA00004389"/>
    </source>
</evidence>
<reference evidence="16 17" key="1">
    <citation type="submission" date="2023-09" db="EMBL/GenBank/DDBJ databases">
        <authorList>
            <person name="Golyshina O.V."/>
            <person name="Lunev E.A."/>
            <person name="Bargiela R."/>
            <person name="Gaines M.C."/>
            <person name="Daum B."/>
            <person name="Bale N.J."/>
            <person name="Koenen M."/>
            <person name="Sinninghe Damst J.S."/>
            <person name="Yakimov M."/>
            <person name="Golyshin P.N."/>
        </authorList>
    </citation>
    <scope>NUCLEOTIDE SEQUENCE [LARGE SCALE GENOMIC DNA]</scope>
    <source>
        <strain evidence="16 17">M1</strain>
    </source>
</reference>
<dbReference type="RefSeq" id="WP_393971946.1">
    <property type="nucleotide sequence ID" value="NZ_CP133772.1"/>
</dbReference>
<evidence type="ECO:0000256" key="1">
    <source>
        <dbReference type="ARBA" id="ARBA00001933"/>
    </source>
</evidence>
<keyword evidence="16" id="KW-0032">Aminotransferase</keyword>
<dbReference type="GO" id="GO:0016020">
    <property type="term" value="C:membrane"/>
    <property type="evidence" value="ECO:0007669"/>
    <property type="project" value="GOC"/>
</dbReference>
<keyword evidence="12 15" id="KW-0456">Lyase</keyword>
<comment type="cofactor">
    <cofactor evidence="1 14 15">
        <name>pyridoxal 5'-phosphate</name>
        <dbReference type="ChEBI" id="CHEBI:597326"/>
    </cofactor>
</comment>
<evidence type="ECO:0000256" key="4">
    <source>
        <dbReference type="ARBA" id="ARBA00004991"/>
    </source>
</evidence>
<dbReference type="GO" id="GO:0016830">
    <property type="term" value="F:carbon-carbon lyase activity"/>
    <property type="evidence" value="ECO:0007669"/>
    <property type="project" value="InterPro"/>
</dbReference>
<evidence type="ECO:0000256" key="8">
    <source>
        <dbReference type="ARBA" id="ARBA00022919"/>
    </source>
</evidence>
<comment type="subcellular location">
    <subcellularLocation>
        <location evidence="2">Endoplasmic reticulum membrane</location>
        <topology evidence="2">Single-pass membrane protein</topology>
    </subcellularLocation>
</comment>
<dbReference type="InterPro" id="IPR002129">
    <property type="entry name" value="PyrdxlP-dep_de-COase"/>
</dbReference>
<comment type="pathway">
    <text evidence="3">Lipid metabolism; sphingolipid metabolism.</text>
</comment>
<dbReference type="GO" id="GO:0006665">
    <property type="term" value="P:sphingolipid metabolic process"/>
    <property type="evidence" value="ECO:0007669"/>
    <property type="project" value="UniProtKB-KW"/>
</dbReference>
<organism evidence="16 17">
    <name type="scientific">Oxyplasma meridianum</name>
    <dbReference type="NCBI Taxonomy" id="3073602"/>
    <lineage>
        <taxon>Archaea</taxon>
        <taxon>Methanobacteriati</taxon>
        <taxon>Thermoplasmatota</taxon>
        <taxon>Thermoplasmata</taxon>
        <taxon>Thermoplasmatales</taxon>
        <taxon>Thermoplasmataceae</taxon>
        <taxon>Oxyplasma</taxon>
    </lineage>
</organism>
<dbReference type="InterPro" id="IPR015424">
    <property type="entry name" value="PyrdxlP-dep_Trfase"/>
</dbReference>
<evidence type="ECO:0000313" key="16">
    <source>
        <dbReference type="EMBL" id="WYX99989.1"/>
    </source>
</evidence>
<evidence type="ECO:0000256" key="6">
    <source>
        <dbReference type="ARBA" id="ARBA00022824"/>
    </source>
</evidence>
<dbReference type="AlphaFoldDB" id="A0AAX4NFM8"/>
<keyword evidence="10" id="KW-0443">Lipid metabolism</keyword>
<dbReference type="SUPFAM" id="SSF53383">
    <property type="entry name" value="PLP-dependent transferases"/>
    <property type="match status" value="1"/>
</dbReference>
<dbReference type="PANTHER" id="PTHR42735">
    <property type="match status" value="1"/>
</dbReference>
<feature type="modified residue" description="N6-(pyridoxal phosphate)lysine" evidence="14">
    <location>
        <position position="240"/>
    </location>
</feature>
<dbReference type="InterPro" id="IPR050477">
    <property type="entry name" value="GrpII_AminoAcid_Decarb"/>
</dbReference>
<keyword evidence="7 14" id="KW-0663">Pyridoxal phosphate</keyword>
<evidence type="ECO:0000256" key="10">
    <source>
        <dbReference type="ARBA" id="ARBA00023098"/>
    </source>
</evidence>
<keyword evidence="6" id="KW-0256">Endoplasmic reticulum</keyword>
<dbReference type="Gene3D" id="3.90.1150.10">
    <property type="entry name" value="Aspartate Aminotransferase, domain 1"/>
    <property type="match status" value="1"/>
</dbReference>
<evidence type="ECO:0000256" key="13">
    <source>
        <dbReference type="ARBA" id="ARBA00038302"/>
    </source>
</evidence>
<proteinExistence type="inferred from homology"/>
<evidence type="ECO:0000313" key="17">
    <source>
        <dbReference type="Proteomes" id="UP001451606"/>
    </source>
</evidence>
<gene>
    <name evidence="16" type="ORF">OXIME_000539</name>
</gene>
<evidence type="ECO:0000256" key="14">
    <source>
        <dbReference type="PIRSR" id="PIRSR602129-50"/>
    </source>
</evidence>
<dbReference type="KEGG" id="omr:OXIME_000539"/>
<name>A0AAX4NFM8_9ARCH</name>
<keyword evidence="9" id="KW-1133">Transmembrane helix</keyword>
<dbReference type="Gene3D" id="3.40.640.10">
    <property type="entry name" value="Type I PLP-dependent aspartate aminotransferase-like (Major domain)"/>
    <property type="match status" value="1"/>
</dbReference>
<dbReference type="GO" id="GO:0030170">
    <property type="term" value="F:pyridoxal phosphate binding"/>
    <property type="evidence" value="ECO:0007669"/>
    <property type="project" value="InterPro"/>
</dbReference>
<dbReference type="GO" id="GO:0019752">
    <property type="term" value="P:carboxylic acid metabolic process"/>
    <property type="evidence" value="ECO:0007669"/>
    <property type="project" value="InterPro"/>
</dbReference>
<dbReference type="PANTHER" id="PTHR42735:SF6">
    <property type="entry name" value="SPHINGOSINE-1-PHOSPHATE LYASE 1"/>
    <property type="match status" value="1"/>
</dbReference>
<keyword evidence="8" id="KW-0746">Sphingolipid metabolism</keyword>
<keyword evidence="11" id="KW-0472">Membrane</keyword>
<dbReference type="GO" id="GO:0008483">
    <property type="term" value="F:transaminase activity"/>
    <property type="evidence" value="ECO:0007669"/>
    <property type="project" value="UniProtKB-KW"/>
</dbReference>
<comment type="similarity">
    <text evidence="13">Belongs to the group II decarboxylase family. Sphingosine-1-phosphate lyase subfamily.</text>
</comment>
<dbReference type="EMBL" id="CP133772">
    <property type="protein sequence ID" value="WYX99989.1"/>
    <property type="molecule type" value="Genomic_DNA"/>
</dbReference>
<evidence type="ECO:0000256" key="3">
    <source>
        <dbReference type="ARBA" id="ARBA00004760"/>
    </source>
</evidence>
<comment type="pathway">
    <text evidence="4">Sphingolipid metabolism.</text>
</comment>